<evidence type="ECO:0000259" key="1">
    <source>
        <dbReference type="Pfam" id="PF12705"/>
    </source>
</evidence>
<dbReference type="Gene3D" id="3.90.320.10">
    <property type="match status" value="1"/>
</dbReference>
<dbReference type="InterPro" id="IPR011604">
    <property type="entry name" value="PDDEXK-like_dom_sf"/>
</dbReference>
<organism evidence="2 3">
    <name type="scientific">Woeseia oceani</name>
    <dbReference type="NCBI Taxonomy" id="1548547"/>
    <lineage>
        <taxon>Bacteria</taxon>
        <taxon>Pseudomonadati</taxon>
        <taxon>Pseudomonadota</taxon>
        <taxon>Gammaproteobacteria</taxon>
        <taxon>Woeseiales</taxon>
        <taxon>Woeseiaceae</taxon>
        <taxon>Woeseia</taxon>
    </lineage>
</organism>
<dbReference type="InterPro" id="IPR019925">
    <property type="entry name" value="DNA_repair_protein_predicted"/>
</dbReference>
<dbReference type="Proteomes" id="UP000092695">
    <property type="component" value="Chromosome"/>
</dbReference>
<evidence type="ECO:0000313" key="3">
    <source>
        <dbReference type="Proteomes" id="UP000092695"/>
    </source>
</evidence>
<dbReference type="SUPFAM" id="SSF52540">
    <property type="entry name" value="P-loop containing nucleoside triphosphate hydrolases"/>
    <property type="match status" value="1"/>
</dbReference>
<protein>
    <recommendedName>
        <fullName evidence="1">PD-(D/E)XK endonuclease-like domain-containing protein</fullName>
    </recommendedName>
</protein>
<name>A0A193LG23_9GAMM</name>
<dbReference type="STRING" id="1548547.BA177_09550"/>
<dbReference type="RefSeq" id="WP_068615728.1">
    <property type="nucleotide sequence ID" value="NZ_CP016268.1"/>
</dbReference>
<keyword evidence="3" id="KW-1185">Reference proteome</keyword>
<dbReference type="InterPro" id="IPR038726">
    <property type="entry name" value="PDDEXK_AddAB-type"/>
</dbReference>
<accession>A0A193LG23</accession>
<dbReference type="EMBL" id="CP016268">
    <property type="protein sequence ID" value="ANO51413.1"/>
    <property type="molecule type" value="Genomic_DNA"/>
</dbReference>
<dbReference type="AlphaFoldDB" id="A0A193LG23"/>
<gene>
    <name evidence="2" type="ORF">BA177_09550</name>
</gene>
<evidence type="ECO:0000313" key="2">
    <source>
        <dbReference type="EMBL" id="ANO51413.1"/>
    </source>
</evidence>
<dbReference type="KEGG" id="woc:BA177_09550"/>
<dbReference type="NCBIfam" id="TIGR03623">
    <property type="entry name" value="probable DNA repair protein"/>
    <property type="match status" value="1"/>
</dbReference>
<proteinExistence type="predicted"/>
<dbReference type="Pfam" id="PF12705">
    <property type="entry name" value="PDDEXK_1"/>
    <property type="match status" value="1"/>
</dbReference>
<reference evidence="2 3" key="1">
    <citation type="submission" date="2016-06" db="EMBL/GenBank/DDBJ databases">
        <title>Complete genome sequence of a deep-branching marine Gamma Proteobacterium Woeseia oceani type strain XK5.</title>
        <authorList>
            <person name="Mu D."/>
            <person name="Du Z."/>
        </authorList>
    </citation>
    <scope>NUCLEOTIDE SEQUENCE [LARGE SCALE GENOMIC DNA]</scope>
    <source>
        <strain evidence="2 3">XK5</strain>
    </source>
</reference>
<sequence>MTSGYPWLADAVSVNATVITASRRLARELQAAFEQEQRRAGYRSWPTPHIEAITDWLATALDGAEQQGLQRLIDPAASGLLWERCLGETSRQDLLSTAGVLRHARQAWQRVHDWRIPVDTVTAAASSRDEHWFVRAASAYQNFLRAGGWIDQAQLTEYCADVLQGAQLAPGKQIYLAGFDRLTPVQRYLFEQLAAVNIETLEVPVSTRVATRRYRSYANEDAQWRAAGRWARDQLQRDPKARIAVIVPNLEQDAAAIARKVREGFAAGWQLAGSTYRSAVNVSYGQRLSAFPAIVAAEKALRFAANGLRGPDISLLLRSPFFGQEDMPGRCRLETQLRSLVDRQWQPGNLLNALNDTAPATDGAVWRERMQLLVDVVNQQDEQLAPAIWAERIDALLSSLGWPGIQQSDSEEFQLINRWRQLLNEFARLGSVRSVPTFREAVGYLFQMAGETLYQPETPAGGLSLIGLLESAGLEFDHVWVGNMDASRWPSAGQPLALLSRQLQRDTGMPDATPADTLAFAERTLDRLGKSTAQLLYSWSRSDGDTELQPSPLLQLDANSAVETDAGDPGWFACSMAGRAKLDMLHPDSAPPVLPDEKIRGGAYTVQRMQEEPFSAFVAGRLAANTLEPYQAGLTPRLRGIALHDALYRLLLDKPSRSQLQGWTAAQREERSERAAWLALTDIGKQADDILRLILQFEKRRLQQILLRFLDEECARDDFSIDALEERLQLKHGAVVLNMRIDRIDRLADQSLLVIDYKSGTRKTFMNAKKGVPANVQLSVYARTLAAPIGGLALINLDSREISYQGEGAGVPFGKIKAEDWPQALASWCADVDALLVRFAAGETGVNGNQSADDGRPLALLSRIEELRRED</sequence>
<dbReference type="OrthoDB" id="9761147at2"/>
<dbReference type="InterPro" id="IPR027417">
    <property type="entry name" value="P-loop_NTPase"/>
</dbReference>
<feature type="domain" description="PD-(D/E)XK endonuclease-like" evidence="1">
    <location>
        <begin position="631"/>
        <end position="843"/>
    </location>
</feature>